<reference evidence="1 2" key="1">
    <citation type="submission" date="2016-10" db="EMBL/GenBank/DDBJ databases">
        <authorList>
            <person name="de Groot N.N."/>
        </authorList>
    </citation>
    <scope>NUCLEOTIDE SEQUENCE [LARGE SCALE GENOMIC DNA]</scope>
    <source>
        <strain evidence="1 2">DSM 44215</strain>
    </source>
</reference>
<dbReference type="AlphaFoldDB" id="A0A1H2H4B3"/>
<sequence>MNRFDFYFDPVCPFAWAASRWLAEQAGGHDDSVDWHVMSLAVLNEDREPASDQQRRQWDTSRRLGRLFMAAIAKNGEDTIGSLYSVLGRRFHHEGAEMTSAVVSEILVEAGLPTELAEAMNDDSHDDALRAAHQRSQEALGENGGSPITGINGTHFFGPVLSDIPTGDEAQALYSAIFTLGTTPVFSQLKRPTSGRPVFQR</sequence>
<dbReference type="InterPro" id="IPR053977">
    <property type="entry name" value="Rv2466c-like"/>
</dbReference>
<protein>
    <submittedName>
        <fullName evidence="1">2-hydroxychromene-2-carboxylate isomerase</fullName>
    </submittedName>
</protein>
<organism evidence="1 2">
    <name type="scientific">Gordonia westfalica</name>
    <dbReference type="NCBI Taxonomy" id="158898"/>
    <lineage>
        <taxon>Bacteria</taxon>
        <taxon>Bacillati</taxon>
        <taxon>Actinomycetota</taxon>
        <taxon>Actinomycetes</taxon>
        <taxon>Mycobacteriales</taxon>
        <taxon>Gordoniaceae</taxon>
        <taxon>Gordonia</taxon>
    </lineage>
</organism>
<proteinExistence type="predicted"/>
<dbReference type="InterPro" id="IPR036249">
    <property type="entry name" value="Thioredoxin-like_sf"/>
</dbReference>
<accession>A0A1H2H4B3</accession>
<dbReference type="RefSeq" id="WP_074848802.1">
    <property type="nucleotide sequence ID" value="NZ_FNLM01000034.1"/>
</dbReference>
<dbReference type="Proteomes" id="UP000183180">
    <property type="component" value="Unassembled WGS sequence"/>
</dbReference>
<name>A0A1H2H4B3_9ACTN</name>
<dbReference type="Pfam" id="PF22234">
    <property type="entry name" value="Rv2466c-like"/>
    <property type="match status" value="1"/>
</dbReference>
<evidence type="ECO:0000313" key="1">
    <source>
        <dbReference type="EMBL" id="SDU26569.1"/>
    </source>
</evidence>
<gene>
    <name evidence="1" type="ORF">SAMN04488548_134261</name>
</gene>
<dbReference type="EMBL" id="FNLM01000034">
    <property type="protein sequence ID" value="SDU26569.1"/>
    <property type="molecule type" value="Genomic_DNA"/>
</dbReference>
<dbReference type="GO" id="GO:0016853">
    <property type="term" value="F:isomerase activity"/>
    <property type="evidence" value="ECO:0007669"/>
    <property type="project" value="UniProtKB-KW"/>
</dbReference>
<dbReference type="Gene3D" id="3.40.30.10">
    <property type="entry name" value="Glutaredoxin"/>
    <property type="match status" value="1"/>
</dbReference>
<keyword evidence="1" id="KW-0413">Isomerase</keyword>
<evidence type="ECO:0000313" key="2">
    <source>
        <dbReference type="Proteomes" id="UP000183180"/>
    </source>
</evidence>
<dbReference type="OrthoDB" id="3572655at2"/>
<dbReference type="STRING" id="158898.SAMN04488548_134261"/>
<dbReference type="SUPFAM" id="SSF52833">
    <property type="entry name" value="Thioredoxin-like"/>
    <property type="match status" value="1"/>
</dbReference>